<evidence type="ECO:0000256" key="1">
    <source>
        <dbReference type="SAM" id="Phobius"/>
    </source>
</evidence>
<keyword evidence="1" id="KW-0812">Transmembrane</keyword>
<name>A0ABX2CX35_9CYAN</name>
<feature type="transmembrane region" description="Helical" evidence="1">
    <location>
        <begin position="33"/>
        <end position="52"/>
    </location>
</feature>
<organism evidence="2 3">
    <name type="scientific">Microcoleus asticus IPMA8</name>
    <dbReference type="NCBI Taxonomy" id="2563858"/>
    <lineage>
        <taxon>Bacteria</taxon>
        <taxon>Bacillati</taxon>
        <taxon>Cyanobacteriota</taxon>
        <taxon>Cyanophyceae</taxon>
        <taxon>Oscillatoriophycideae</taxon>
        <taxon>Oscillatoriales</taxon>
        <taxon>Microcoleaceae</taxon>
        <taxon>Microcoleus</taxon>
        <taxon>Microcoleus asticus</taxon>
    </lineage>
</organism>
<evidence type="ECO:0000313" key="2">
    <source>
        <dbReference type="EMBL" id="NQE34851.1"/>
    </source>
</evidence>
<gene>
    <name evidence="2" type="ORF">E5S67_02580</name>
</gene>
<dbReference type="Proteomes" id="UP000702425">
    <property type="component" value="Unassembled WGS sequence"/>
</dbReference>
<dbReference type="EMBL" id="SRRZ01000041">
    <property type="protein sequence ID" value="NQE34851.1"/>
    <property type="molecule type" value="Genomic_DNA"/>
</dbReference>
<proteinExistence type="predicted"/>
<keyword evidence="3" id="KW-1185">Reference proteome</keyword>
<accession>A0ABX2CX35</accession>
<comment type="caution">
    <text evidence="2">The sequence shown here is derived from an EMBL/GenBank/DDBJ whole genome shotgun (WGS) entry which is preliminary data.</text>
</comment>
<keyword evidence="1" id="KW-0472">Membrane</keyword>
<keyword evidence="1" id="KW-1133">Transmembrane helix</keyword>
<evidence type="ECO:0000313" key="3">
    <source>
        <dbReference type="Proteomes" id="UP000702425"/>
    </source>
</evidence>
<evidence type="ECO:0008006" key="4">
    <source>
        <dbReference type="Google" id="ProtNLM"/>
    </source>
</evidence>
<protein>
    <recommendedName>
        <fullName evidence="4">DUF4175 domain-containing protein</fullName>
    </recommendedName>
</protein>
<sequence length="54" mass="6069">MRLSTRIFLTILGFTLLVWILRGVGILTFIPGAVIWILILLSFVAGILSTLLRR</sequence>
<reference evidence="2 3" key="1">
    <citation type="journal article" date="2020" name="Sci. Rep.">
        <title>A novel cyanobacterial geosmin producer, revising GeoA distribution and dispersion patterns in Bacteria.</title>
        <authorList>
            <person name="Churro C."/>
            <person name="Semedo-Aguiar A.P."/>
            <person name="Silva A.D."/>
            <person name="Pereira-Leal J.B."/>
            <person name="Leite R.B."/>
        </authorList>
    </citation>
    <scope>NUCLEOTIDE SEQUENCE [LARGE SCALE GENOMIC DNA]</scope>
    <source>
        <strain evidence="2 3">IPMA8</strain>
    </source>
</reference>
<dbReference type="RefSeq" id="WP_172187764.1">
    <property type="nucleotide sequence ID" value="NZ_CAWPPK010000254.1"/>
</dbReference>